<comment type="caution">
    <text evidence="7">The sequence shown here is derived from an EMBL/GenBank/DDBJ whole genome shotgun (WGS) entry which is preliminary data.</text>
</comment>
<evidence type="ECO:0000256" key="2">
    <source>
        <dbReference type="ARBA" id="ARBA00022801"/>
    </source>
</evidence>
<evidence type="ECO:0000259" key="6">
    <source>
        <dbReference type="PROSITE" id="PS51084"/>
    </source>
</evidence>
<feature type="binding site" evidence="4">
    <location>
        <position position="98"/>
    </location>
    <ligand>
        <name>substrate</name>
    </ligand>
</feature>
<organism evidence="7 8">
    <name type="scientific">Carboxydothermus islandicus</name>
    <dbReference type="NCBI Taxonomy" id="661089"/>
    <lineage>
        <taxon>Bacteria</taxon>
        <taxon>Bacillati</taxon>
        <taxon>Bacillota</taxon>
        <taxon>Clostridia</taxon>
        <taxon>Thermoanaerobacterales</taxon>
        <taxon>Thermoanaerobacteraceae</taxon>
        <taxon>Carboxydothermus</taxon>
    </lineage>
</organism>
<dbReference type="GO" id="GO:0000166">
    <property type="term" value="F:nucleotide binding"/>
    <property type="evidence" value="ECO:0007669"/>
    <property type="project" value="UniProtKB-KW"/>
</dbReference>
<keyword evidence="2 7" id="KW-0378">Hydrolase</keyword>
<dbReference type="PROSITE" id="PS51084">
    <property type="entry name" value="HIT_2"/>
    <property type="match status" value="1"/>
</dbReference>
<dbReference type="SUPFAM" id="SSF54197">
    <property type="entry name" value="HIT-like"/>
    <property type="match status" value="1"/>
</dbReference>
<dbReference type="InterPro" id="IPR052908">
    <property type="entry name" value="AP-4-A_phosphorylase"/>
</dbReference>
<dbReference type="InterPro" id="IPR019808">
    <property type="entry name" value="Histidine_triad_CS"/>
</dbReference>
<dbReference type="Gene3D" id="3.30.428.10">
    <property type="entry name" value="HIT-like"/>
    <property type="match status" value="1"/>
</dbReference>
<gene>
    <name evidence="7" type="ORF">ciss_11270</name>
</gene>
<dbReference type="Pfam" id="PF01230">
    <property type="entry name" value="HIT"/>
    <property type="match status" value="1"/>
</dbReference>
<dbReference type="GO" id="GO:0016787">
    <property type="term" value="F:hydrolase activity"/>
    <property type="evidence" value="ECO:0007669"/>
    <property type="project" value="UniProtKB-KW"/>
</dbReference>
<feature type="binding site" evidence="4">
    <location>
        <begin position="89"/>
        <end position="92"/>
    </location>
    <ligand>
        <name>substrate</name>
    </ligand>
</feature>
<feature type="short sequence motif" description="Histidine triad motif" evidence="5">
    <location>
        <begin position="94"/>
        <end position="98"/>
    </location>
</feature>
<evidence type="ECO:0000256" key="1">
    <source>
        <dbReference type="ARBA" id="ARBA00022741"/>
    </source>
</evidence>
<proteinExistence type="predicted"/>
<evidence type="ECO:0000256" key="4">
    <source>
        <dbReference type="PIRSR" id="PIRSR639383-2"/>
    </source>
</evidence>
<dbReference type="AlphaFoldDB" id="A0A1L8D256"/>
<dbReference type="InterPro" id="IPR039383">
    <property type="entry name" value="FHIT"/>
</dbReference>
<dbReference type="PROSITE" id="PS00892">
    <property type="entry name" value="HIT_1"/>
    <property type="match status" value="1"/>
</dbReference>
<accession>A0A1L8D256</accession>
<dbReference type="PANTHER" id="PTHR42997">
    <property type="entry name" value="HIT FAMILY HYDROLASE"/>
    <property type="match status" value="1"/>
</dbReference>
<evidence type="ECO:0000313" key="8">
    <source>
        <dbReference type="Proteomes" id="UP000187338"/>
    </source>
</evidence>
<evidence type="ECO:0000313" key="7">
    <source>
        <dbReference type="EMBL" id="GAV25194.1"/>
    </source>
</evidence>
<evidence type="ECO:0000256" key="3">
    <source>
        <dbReference type="PIRSR" id="PIRSR639383-1"/>
    </source>
</evidence>
<protein>
    <submittedName>
        <fullName evidence="7">HIT family hydrolase</fullName>
    </submittedName>
</protein>
<reference evidence="8" key="1">
    <citation type="submission" date="2016-12" db="EMBL/GenBank/DDBJ databases">
        <title>Draft Genome Sequences od Carboxydothermus pertinax and islandicus, Hydrogenogenic Carboxydotrophic Bacteria.</title>
        <authorList>
            <person name="Fukuyama Y."/>
            <person name="Ohmae K."/>
            <person name="Yoneda Y."/>
            <person name="Yoshida T."/>
            <person name="Sako Y."/>
        </authorList>
    </citation>
    <scope>NUCLEOTIDE SEQUENCE [LARGE SCALE GENOMIC DNA]</scope>
    <source>
        <strain evidence="8">SET</strain>
    </source>
</reference>
<sequence length="125" mass="14405">MCVFCEIYQKEKEKIIAENNLAFAIFDAYPVNPGHSLIIPKRHYPDFFQSTVEEISAIYDLLQKVKKILDEKYHPDGYNVGVNIGETAGQTVFHLHVHLIPRFKGDVENPRGGVRNFKNPLVEYK</sequence>
<dbReference type="Proteomes" id="UP000187338">
    <property type="component" value="Unassembled WGS sequence"/>
</dbReference>
<dbReference type="STRING" id="661089.ciss_11270"/>
<feature type="domain" description="HIT" evidence="6">
    <location>
        <begin position="3"/>
        <end position="109"/>
    </location>
</feature>
<dbReference type="EMBL" id="BDJL01000035">
    <property type="protein sequence ID" value="GAV25194.1"/>
    <property type="molecule type" value="Genomic_DNA"/>
</dbReference>
<dbReference type="PANTHER" id="PTHR42997:SF1">
    <property type="entry name" value="AP-4-A PHOSPHORYLASE"/>
    <property type="match status" value="1"/>
</dbReference>
<evidence type="ECO:0000256" key="5">
    <source>
        <dbReference type="PROSITE-ProRule" id="PRU00464"/>
    </source>
</evidence>
<dbReference type="InterPro" id="IPR036265">
    <property type="entry name" value="HIT-like_sf"/>
</dbReference>
<keyword evidence="1" id="KW-0547">Nucleotide-binding</keyword>
<feature type="active site" description="Tele-AMP-histidine intermediate" evidence="3">
    <location>
        <position position="96"/>
    </location>
</feature>
<dbReference type="InterPro" id="IPR011146">
    <property type="entry name" value="HIT-like"/>
</dbReference>
<keyword evidence="8" id="KW-1185">Reference proteome</keyword>
<name>A0A1L8D256_9THEO</name>
<dbReference type="CDD" id="cd01275">
    <property type="entry name" value="FHIT"/>
    <property type="match status" value="1"/>
</dbReference>